<reference evidence="2 3" key="1">
    <citation type="submission" date="2018-08" db="EMBL/GenBank/DDBJ databases">
        <title>Bacillus chawlae sp. nov., Bacillus glennii sp. nov., and Bacillus saganii sp. nov. Isolated from the Vehicle Assembly Building at Kennedy Space Center where the Viking Spacecraft were Assembled.</title>
        <authorList>
            <person name="Seuylemezian A."/>
            <person name="Vaishampayan P."/>
        </authorList>
    </citation>
    <scope>NUCLEOTIDE SEQUENCE [LARGE SCALE GENOMIC DNA]</scope>
    <source>
        <strain evidence="2 3">V44-8</strain>
    </source>
</reference>
<name>A0A372LGL7_9BACI</name>
<feature type="domain" description="N-acetyltransferase" evidence="1">
    <location>
        <begin position="129"/>
        <end position="277"/>
    </location>
</feature>
<dbReference type="GO" id="GO:0008080">
    <property type="term" value="F:N-acetyltransferase activity"/>
    <property type="evidence" value="ECO:0007669"/>
    <property type="project" value="InterPro"/>
</dbReference>
<dbReference type="AlphaFoldDB" id="A0A372LGL7"/>
<dbReference type="CDD" id="cd04301">
    <property type="entry name" value="NAT_SF"/>
    <property type="match status" value="1"/>
</dbReference>
<dbReference type="InterPro" id="IPR016181">
    <property type="entry name" value="Acyl_CoA_acyltransferase"/>
</dbReference>
<protein>
    <submittedName>
        <fullName evidence="2">Putative beta-lysine N-acetyltransferase</fullName>
    </submittedName>
</protein>
<dbReference type="InterPro" id="IPR022525">
    <property type="entry name" value="GNAT_AblB"/>
</dbReference>
<proteinExistence type="predicted"/>
<keyword evidence="3" id="KW-1185">Reference proteome</keyword>
<dbReference type="NCBIfam" id="TIGR03827">
    <property type="entry name" value="GNAT_ablB"/>
    <property type="match status" value="1"/>
</dbReference>
<sequence length="280" mass="32325">MESQQKVIKKRGFSLDITLDPYNRRVRVDDYLGDFEKCMAEAQKAAVGITAEKLIFKARKENFSELITRGYLCEGMLDQYFSGSDCFFFAKYFKNERRNSDKWVEEDQILDSVLSLQHNNKSPQPPAGYLARRAKEEDSGQLAALYRNVFEVYPVPIQDPDYIKKCMRSGTVFFIYEFQGDIISSASAEVNGKYHNAEITDCATLPEHRQFGLMKHLIRKLEDYLAGNEVFCVYSIARALSFGMNAAFYQLGYGYRGRLANNCFIFDKMEDMNLWVKNIS</sequence>
<dbReference type="OrthoDB" id="9790652at2"/>
<dbReference type="SUPFAM" id="SSF55729">
    <property type="entry name" value="Acyl-CoA N-acyltransferases (Nat)"/>
    <property type="match status" value="1"/>
</dbReference>
<dbReference type="RefSeq" id="WP_117321612.1">
    <property type="nucleotide sequence ID" value="NZ_QVTD01000003.1"/>
</dbReference>
<dbReference type="Proteomes" id="UP000262939">
    <property type="component" value="Unassembled WGS sequence"/>
</dbReference>
<keyword evidence="2" id="KW-0808">Transferase</keyword>
<evidence type="ECO:0000313" key="3">
    <source>
        <dbReference type="Proteomes" id="UP000262939"/>
    </source>
</evidence>
<gene>
    <name evidence="2" type="primary">ablB</name>
    <name evidence="2" type="ORF">D0466_05970</name>
</gene>
<accession>A0A372LGL7</accession>
<evidence type="ECO:0000259" key="1">
    <source>
        <dbReference type="PROSITE" id="PS51186"/>
    </source>
</evidence>
<organism evidence="2 3">
    <name type="scientific">Peribacillus glennii</name>
    <dbReference type="NCBI Taxonomy" id="2303991"/>
    <lineage>
        <taxon>Bacteria</taxon>
        <taxon>Bacillati</taxon>
        <taxon>Bacillota</taxon>
        <taxon>Bacilli</taxon>
        <taxon>Bacillales</taxon>
        <taxon>Bacillaceae</taxon>
        <taxon>Peribacillus</taxon>
    </lineage>
</organism>
<dbReference type="InterPro" id="IPR000182">
    <property type="entry name" value="GNAT_dom"/>
</dbReference>
<evidence type="ECO:0000313" key="2">
    <source>
        <dbReference type="EMBL" id="RFU65437.1"/>
    </source>
</evidence>
<dbReference type="Gene3D" id="3.40.630.30">
    <property type="match status" value="1"/>
</dbReference>
<comment type="caution">
    <text evidence="2">The sequence shown here is derived from an EMBL/GenBank/DDBJ whole genome shotgun (WGS) entry which is preliminary data.</text>
</comment>
<dbReference type="EMBL" id="QVTD01000003">
    <property type="protein sequence ID" value="RFU65437.1"/>
    <property type="molecule type" value="Genomic_DNA"/>
</dbReference>
<dbReference type="PROSITE" id="PS51186">
    <property type="entry name" value="GNAT"/>
    <property type="match status" value="1"/>
</dbReference>
<dbReference type="Pfam" id="PF00583">
    <property type="entry name" value="Acetyltransf_1"/>
    <property type="match status" value="1"/>
</dbReference>